<keyword evidence="5" id="KW-1185">Reference proteome</keyword>
<organism evidence="4 5">
    <name type="scientific">Trypanosoma congolense (strain IL3000)</name>
    <dbReference type="NCBI Taxonomy" id="1068625"/>
    <lineage>
        <taxon>Eukaryota</taxon>
        <taxon>Discoba</taxon>
        <taxon>Euglenozoa</taxon>
        <taxon>Kinetoplastea</taxon>
        <taxon>Metakinetoplastina</taxon>
        <taxon>Trypanosomatida</taxon>
        <taxon>Trypanosomatidae</taxon>
        <taxon>Trypanosoma</taxon>
        <taxon>Nannomonas</taxon>
    </lineage>
</organism>
<name>F9WCZ1_TRYCI</name>
<feature type="transmembrane region" description="Helical" evidence="3">
    <location>
        <begin position="182"/>
        <end position="205"/>
    </location>
</feature>
<comment type="similarity">
    <text evidence="1">Belongs to the multi antimicrobial extrusion (MATE) (TC 2.A.66.1) family.</text>
</comment>
<feature type="transmembrane region" description="Helical" evidence="3">
    <location>
        <begin position="252"/>
        <end position="271"/>
    </location>
</feature>
<dbReference type="GO" id="GO:0042910">
    <property type="term" value="F:xenobiotic transmembrane transporter activity"/>
    <property type="evidence" value="ECO:0007669"/>
    <property type="project" value="InterPro"/>
</dbReference>
<protein>
    <submittedName>
        <fullName evidence="4">WGS project CAEQ00000000 data, annotated contig 2295</fullName>
    </submittedName>
</protein>
<evidence type="ECO:0000313" key="5">
    <source>
        <dbReference type="Proteomes" id="UP000000702"/>
    </source>
</evidence>
<keyword evidence="3" id="KW-0472">Membrane</keyword>
<dbReference type="PANTHER" id="PTHR11206">
    <property type="entry name" value="MULTIDRUG RESISTANCE PROTEIN"/>
    <property type="match status" value="1"/>
</dbReference>
<comment type="caution">
    <text evidence="4">The sequence shown here is derived from an EMBL/GenBank/DDBJ whole genome shotgun (WGS) entry which is preliminary data.</text>
</comment>
<evidence type="ECO:0000256" key="1">
    <source>
        <dbReference type="ARBA" id="ARBA00010199"/>
    </source>
</evidence>
<dbReference type="AlphaFoldDB" id="F9WCZ1"/>
<keyword evidence="3" id="KW-0812">Transmembrane</keyword>
<proteinExistence type="inferred from homology"/>
<reference evidence="5" key="1">
    <citation type="submission" date="2011-07" db="EMBL/GenBank/DDBJ databases">
        <title>Divergent evolution of antigenic variation in African trypanosomes.</title>
        <authorList>
            <person name="Jackson A.P."/>
            <person name="Berry A."/>
            <person name="Allison H.C."/>
            <person name="Burton P."/>
            <person name="Anderson J."/>
            <person name="Aslett M."/>
            <person name="Brown R."/>
            <person name="Corton N."/>
            <person name="Harris D."/>
            <person name="Hauser H."/>
            <person name="Gamble J."/>
            <person name="Gilderthorp R."/>
            <person name="McQuillan J."/>
            <person name="Quail M.A."/>
            <person name="Sanders M."/>
            <person name="Van Tonder A."/>
            <person name="Ginger M.L."/>
            <person name="Donelson J.E."/>
            <person name="Field M.C."/>
            <person name="Barry J.D."/>
            <person name="Berriman M."/>
            <person name="Hertz-Fowler C."/>
        </authorList>
    </citation>
    <scope>NUCLEOTIDE SEQUENCE [LARGE SCALE GENOMIC DNA]</scope>
    <source>
        <strain evidence="5">IL3000</strain>
    </source>
</reference>
<feature type="transmembrane region" description="Helical" evidence="3">
    <location>
        <begin position="330"/>
        <end position="355"/>
    </location>
</feature>
<feature type="transmembrane region" description="Helical" evidence="3">
    <location>
        <begin position="375"/>
        <end position="393"/>
    </location>
</feature>
<feature type="compositionally biased region" description="Polar residues" evidence="2">
    <location>
        <begin position="533"/>
        <end position="542"/>
    </location>
</feature>
<accession>F9WCZ1</accession>
<dbReference type="Proteomes" id="UP000000702">
    <property type="component" value="Unassembled WGS sequence"/>
</dbReference>
<dbReference type="OMA" id="EFWILLK"/>
<gene>
    <name evidence="4" type="ORF">TCIL3000_0_56990</name>
</gene>
<dbReference type="GO" id="GO:0016020">
    <property type="term" value="C:membrane"/>
    <property type="evidence" value="ECO:0007669"/>
    <property type="project" value="InterPro"/>
</dbReference>
<dbReference type="VEuPathDB" id="TriTrypDB:TcIL3000_0_56990"/>
<feature type="transmembrane region" description="Helical" evidence="3">
    <location>
        <begin position="211"/>
        <end position="231"/>
    </location>
</feature>
<evidence type="ECO:0000313" key="4">
    <source>
        <dbReference type="EMBL" id="CCD15139.1"/>
    </source>
</evidence>
<evidence type="ECO:0000256" key="2">
    <source>
        <dbReference type="SAM" id="MobiDB-lite"/>
    </source>
</evidence>
<reference evidence="4 5" key="2">
    <citation type="journal article" date="2012" name="Proc. Natl. Acad. Sci. U.S.A.">
        <title>Antigenic diversity is generated by distinct evolutionary mechanisms in African trypanosome species.</title>
        <authorList>
            <person name="Jackson A.P."/>
            <person name="Berry A."/>
            <person name="Aslett M."/>
            <person name="Allison H.C."/>
            <person name="Burton P."/>
            <person name="Vavrova-Anderson J."/>
            <person name="Brown R."/>
            <person name="Browne H."/>
            <person name="Corton N."/>
            <person name="Hauser H."/>
            <person name="Gamble J."/>
            <person name="Gilderthorp R."/>
            <person name="Marcello L."/>
            <person name="McQuillan J."/>
            <person name="Otto T.D."/>
            <person name="Quail M.A."/>
            <person name="Sanders M.J."/>
            <person name="van Tonder A."/>
            <person name="Ginger M.L."/>
            <person name="Field M.C."/>
            <person name="Barry J.D."/>
            <person name="Hertz-Fowler C."/>
            <person name="Berriman M."/>
        </authorList>
    </citation>
    <scope>NUCLEOTIDE SEQUENCE [LARGE SCALE GENOMIC DNA]</scope>
    <source>
        <strain evidence="4 5">IL3000</strain>
    </source>
</reference>
<dbReference type="GO" id="GO:0015297">
    <property type="term" value="F:antiporter activity"/>
    <property type="evidence" value="ECO:0007669"/>
    <property type="project" value="InterPro"/>
</dbReference>
<dbReference type="Pfam" id="PF01554">
    <property type="entry name" value="MatE"/>
    <property type="match status" value="2"/>
</dbReference>
<feature type="transmembrane region" description="Helical" evidence="3">
    <location>
        <begin position="153"/>
        <end position="170"/>
    </location>
</feature>
<dbReference type="InterPro" id="IPR002528">
    <property type="entry name" value="MATE_fam"/>
</dbReference>
<feature type="transmembrane region" description="Helical" evidence="3">
    <location>
        <begin position="111"/>
        <end position="133"/>
    </location>
</feature>
<keyword evidence="3" id="KW-1133">Transmembrane helix</keyword>
<sequence length="542" mass="59085">MQGLSASFVATNSSIIRESLPRHASTLTLLKRILLMTVKLSLAQTAQFSFGVSLIAVVGRIGVRELGATSLANGLINATVFAFGAGFSGALETKLSHTYSRNPKDKMYGVYTLRMFVMLLILFLLLSPTILFVDRLLVAIGQDQEVIDFVGEFCRLSIWGSFFAMLLELLRRYFACQYLDTSFSVALVVGAVIYPFLLIGMVQLMGFSGAALGWSIFVIALCIGLVLYLVVTKKYAENWNGIEDAMYRNWKPLLTLSMASMAMMLSEWVALEINNICSGFGTKEELAAFGITYQVSGVCWSIASGSYIASSVMVGSAVGERRPVLARKMAYLGLGTSLAISLTNVLILFLTRNYFPYIFTNDEKVVEIVISLQKYLFVYHVFDVLQSCMMGVLRGCGMQKQGAIIIFLVYSVIGVPLGLLLFFLTNFGIGALWLGPAVGVTAFGFPVYLYMMLRYIKWDRLEPSTETYDAMMEEDSGMSKGSNEGRISHEPLAFGAPRGGSFAAGAAGGLKCEPLCGAGSQLMAEEAGKEDSASNPKANKTE</sequence>
<feature type="transmembrane region" description="Helical" evidence="3">
    <location>
        <begin position="405"/>
        <end position="424"/>
    </location>
</feature>
<feature type="transmembrane region" description="Helical" evidence="3">
    <location>
        <begin position="71"/>
        <end position="91"/>
    </location>
</feature>
<dbReference type="EMBL" id="CAEQ01001792">
    <property type="protein sequence ID" value="CCD15139.1"/>
    <property type="molecule type" value="Genomic_DNA"/>
</dbReference>
<evidence type="ECO:0000256" key="3">
    <source>
        <dbReference type="SAM" id="Phobius"/>
    </source>
</evidence>
<feature type="transmembrane region" description="Helical" evidence="3">
    <location>
        <begin position="430"/>
        <end position="451"/>
    </location>
</feature>
<feature type="transmembrane region" description="Helical" evidence="3">
    <location>
        <begin position="291"/>
        <end position="318"/>
    </location>
</feature>
<feature type="transmembrane region" description="Helical" evidence="3">
    <location>
        <begin position="40"/>
        <end position="59"/>
    </location>
</feature>
<feature type="region of interest" description="Disordered" evidence="2">
    <location>
        <begin position="523"/>
        <end position="542"/>
    </location>
</feature>
<dbReference type="NCBIfam" id="TIGR00797">
    <property type="entry name" value="matE"/>
    <property type="match status" value="1"/>
</dbReference>